<name>A0AA35R6D6_GEOBA</name>
<dbReference type="GO" id="GO:0016787">
    <property type="term" value="F:hydrolase activity"/>
    <property type="evidence" value="ECO:0007669"/>
    <property type="project" value="UniProtKB-KW"/>
</dbReference>
<comment type="cofactor">
    <cofactor evidence="1">
        <name>a divalent metal cation</name>
        <dbReference type="ChEBI" id="CHEBI:60240"/>
    </cofactor>
</comment>
<dbReference type="Proteomes" id="UP001174909">
    <property type="component" value="Unassembled WGS sequence"/>
</dbReference>
<keyword evidence="5" id="KW-1185">Reference proteome</keyword>
<evidence type="ECO:0000313" key="5">
    <source>
        <dbReference type="Proteomes" id="UP001174909"/>
    </source>
</evidence>
<reference evidence="4" key="1">
    <citation type="submission" date="2023-03" db="EMBL/GenBank/DDBJ databases">
        <authorList>
            <person name="Steffen K."/>
            <person name="Cardenas P."/>
        </authorList>
    </citation>
    <scope>NUCLEOTIDE SEQUENCE</scope>
</reference>
<dbReference type="Gene3D" id="3.20.20.140">
    <property type="entry name" value="Metal-dependent hydrolases"/>
    <property type="match status" value="1"/>
</dbReference>
<dbReference type="InterPro" id="IPR001559">
    <property type="entry name" value="Phosphotriesterase"/>
</dbReference>
<evidence type="ECO:0000256" key="1">
    <source>
        <dbReference type="ARBA" id="ARBA00001968"/>
    </source>
</evidence>
<comment type="caution">
    <text evidence="4">The sequence shown here is derived from an EMBL/GenBank/DDBJ whole genome shotgun (WGS) entry which is preliminary data.</text>
</comment>
<evidence type="ECO:0000256" key="2">
    <source>
        <dbReference type="ARBA" id="ARBA00022723"/>
    </source>
</evidence>
<dbReference type="EMBL" id="CASHTH010000586">
    <property type="protein sequence ID" value="CAI8005227.1"/>
    <property type="molecule type" value="Genomic_DNA"/>
</dbReference>
<gene>
    <name evidence="4" type="ORF">GBAR_LOCUS4103</name>
</gene>
<keyword evidence="3" id="KW-0378">Hydrolase</keyword>
<dbReference type="PANTHER" id="PTHR10819">
    <property type="entry name" value="PHOSPHOTRIESTERASE-RELATED"/>
    <property type="match status" value="1"/>
</dbReference>
<keyword evidence="2" id="KW-0479">Metal-binding</keyword>
<evidence type="ECO:0000256" key="3">
    <source>
        <dbReference type="ARBA" id="ARBA00022801"/>
    </source>
</evidence>
<sequence>MTPIPGRWQALLCAPERSCYAGSHLTTGDLRHAIRPESGSGPDRARSCTSIGAGLHHHPRAPLRRLLLHVPPGPGLAVPELAEAPITLENLGWIRRNYYSNRSNLELMDLDTAIGEVRKYSEIGGGAIVDATTTGIGRNPNALARISRESGRSYHYGRRFLR</sequence>
<dbReference type="GO" id="GO:0008270">
    <property type="term" value="F:zinc ion binding"/>
    <property type="evidence" value="ECO:0007669"/>
    <property type="project" value="InterPro"/>
</dbReference>
<accession>A0AA35R6D6</accession>
<dbReference type="InterPro" id="IPR032466">
    <property type="entry name" value="Metal_Hydrolase"/>
</dbReference>
<protein>
    <submittedName>
        <fullName evidence="4">Phosphotriesterase-related protein</fullName>
    </submittedName>
</protein>
<proteinExistence type="predicted"/>
<organism evidence="4 5">
    <name type="scientific">Geodia barretti</name>
    <name type="common">Barrett's horny sponge</name>
    <dbReference type="NCBI Taxonomy" id="519541"/>
    <lineage>
        <taxon>Eukaryota</taxon>
        <taxon>Metazoa</taxon>
        <taxon>Porifera</taxon>
        <taxon>Demospongiae</taxon>
        <taxon>Heteroscleromorpha</taxon>
        <taxon>Tetractinellida</taxon>
        <taxon>Astrophorina</taxon>
        <taxon>Geodiidae</taxon>
        <taxon>Geodia</taxon>
    </lineage>
</organism>
<dbReference type="AlphaFoldDB" id="A0AA35R6D6"/>
<dbReference type="PANTHER" id="PTHR10819:SF3">
    <property type="entry name" value="PHOSPHOTRIESTERASE-RELATED PROTEIN"/>
    <property type="match status" value="1"/>
</dbReference>
<evidence type="ECO:0000313" key="4">
    <source>
        <dbReference type="EMBL" id="CAI8005227.1"/>
    </source>
</evidence>
<dbReference type="SUPFAM" id="SSF51556">
    <property type="entry name" value="Metallo-dependent hydrolases"/>
    <property type="match status" value="1"/>
</dbReference>